<dbReference type="FunFam" id="2.130.10.10:FF:002579">
    <property type="entry name" value="Sortilin"/>
    <property type="match status" value="1"/>
</dbReference>
<evidence type="ECO:0000256" key="4">
    <source>
        <dbReference type="ARBA" id="ARBA00023180"/>
    </source>
</evidence>
<dbReference type="GO" id="GO:0006892">
    <property type="term" value="P:post-Golgi vesicle-mediated transport"/>
    <property type="evidence" value="ECO:0000318"/>
    <property type="project" value="GO_Central"/>
</dbReference>
<dbReference type="GeneID" id="6759287"/>
<keyword evidence="3" id="KW-0472">Membrane</keyword>
<evidence type="ECO:0000256" key="5">
    <source>
        <dbReference type="PROSITE-ProRule" id="PRU00461"/>
    </source>
</evidence>
<dbReference type="InterPro" id="IPR011042">
    <property type="entry name" value="6-blade_b-propeller_TolB-like"/>
</dbReference>
<keyword evidence="6" id="KW-0732">Signal</keyword>
<dbReference type="InterPro" id="IPR031778">
    <property type="entry name" value="Sortilin_N"/>
</dbReference>
<dbReference type="SMART" id="SM00135">
    <property type="entry name" value="LY"/>
    <property type="match status" value="2"/>
</dbReference>
<dbReference type="SUPFAM" id="SSF63825">
    <property type="entry name" value="YWTD domain"/>
    <property type="match status" value="1"/>
</dbReference>
<dbReference type="RefSeq" id="XP_002118075.1">
    <property type="nucleotide sequence ID" value="XM_002118039.1"/>
</dbReference>
<comment type="subcellular location">
    <subcellularLocation>
        <location evidence="1">Membrane</location>
    </subcellularLocation>
</comment>
<dbReference type="FunFam" id="3.30.60.270:FF:000002">
    <property type="entry name" value="Sortilin-related receptor isoform A"/>
    <property type="match status" value="1"/>
</dbReference>
<dbReference type="InterPro" id="IPR015943">
    <property type="entry name" value="WD40/YVTN_repeat-like_dom_sf"/>
</dbReference>
<dbReference type="Pfam" id="PF15901">
    <property type="entry name" value="Sortilin_C"/>
    <property type="match status" value="1"/>
</dbReference>
<dbReference type="PhylomeDB" id="B3SCV0"/>
<dbReference type="PROSITE" id="PS51120">
    <property type="entry name" value="LDLRB"/>
    <property type="match status" value="1"/>
</dbReference>
<dbReference type="SUPFAM" id="SSF110296">
    <property type="entry name" value="Oligoxyloglucan reducing end-specific cellobiohydrolase"/>
    <property type="match status" value="1"/>
</dbReference>
<dbReference type="HOGENOM" id="CLU_013596_1_0_1"/>
<evidence type="ECO:0000256" key="2">
    <source>
        <dbReference type="ARBA" id="ARBA00022737"/>
    </source>
</evidence>
<dbReference type="Gene3D" id="2.120.10.30">
    <property type="entry name" value="TolB, C-terminal domain"/>
    <property type="match status" value="1"/>
</dbReference>
<dbReference type="CTD" id="6759287"/>
<feature type="signal peptide" evidence="6">
    <location>
        <begin position="1"/>
        <end position="19"/>
    </location>
</feature>
<dbReference type="KEGG" id="tad:TRIADDRAFT_62105"/>
<organism evidence="8 9">
    <name type="scientific">Trichoplax adhaerens</name>
    <name type="common">Trichoplax reptans</name>
    <dbReference type="NCBI Taxonomy" id="10228"/>
    <lineage>
        <taxon>Eukaryota</taxon>
        <taxon>Metazoa</taxon>
        <taxon>Placozoa</taxon>
        <taxon>Uniplacotomia</taxon>
        <taxon>Trichoplacea</taxon>
        <taxon>Trichoplacidae</taxon>
        <taxon>Trichoplax</taxon>
    </lineage>
</organism>
<dbReference type="Gene3D" id="3.30.60.270">
    <property type="match status" value="1"/>
</dbReference>
<dbReference type="PANTHER" id="PTHR12106:SF27">
    <property type="entry name" value="SORTILIN-RELATED RECEPTOR"/>
    <property type="match status" value="1"/>
</dbReference>
<dbReference type="InterPro" id="IPR050310">
    <property type="entry name" value="VPS10-sortilin"/>
</dbReference>
<dbReference type="InParanoid" id="B3SCV0"/>
<keyword evidence="4" id="KW-0325">Glycoprotein</keyword>
<dbReference type="eggNOG" id="KOG1215">
    <property type="taxonomic scope" value="Eukaryota"/>
</dbReference>
<evidence type="ECO:0000256" key="3">
    <source>
        <dbReference type="ARBA" id="ARBA00023136"/>
    </source>
</evidence>
<dbReference type="FunCoup" id="B3SCV0">
    <property type="interactions" value="390"/>
</dbReference>
<dbReference type="eggNOG" id="KOG3511">
    <property type="taxonomic scope" value="Eukaryota"/>
</dbReference>
<evidence type="ECO:0000256" key="1">
    <source>
        <dbReference type="ARBA" id="ARBA00004370"/>
    </source>
</evidence>
<keyword evidence="9" id="KW-1185">Reference proteome</keyword>
<name>B3SCV0_TRIAD</name>
<feature type="repeat" description="LDL-receptor class B" evidence="5">
    <location>
        <begin position="832"/>
        <end position="874"/>
    </location>
</feature>
<dbReference type="InterPro" id="IPR000033">
    <property type="entry name" value="LDLR_classB_rpt"/>
</dbReference>
<dbReference type="Gene3D" id="2.10.70.80">
    <property type="match status" value="1"/>
</dbReference>
<feature type="domain" description="VPS10" evidence="7">
    <location>
        <begin position="115"/>
        <end position="745"/>
    </location>
</feature>
<dbReference type="PANTHER" id="PTHR12106">
    <property type="entry name" value="SORTILIN RELATED"/>
    <property type="match status" value="1"/>
</dbReference>
<dbReference type="EMBL" id="DS985273">
    <property type="protein sequence ID" value="EDV19475.1"/>
    <property type="molecule type" value="Genomic_DNA"/>
</dbReference>
<dbReference type="SMART" id="SM00602">
    <property type="entry name" value="VPS10"/>
    <property type="match status" value="1"/>
</dbReference>
<protein>
    <recommendedName>
        <fullName evidence="7">VPS10 domain-containing protein</fullName>
    </recommendedName>
</protein>
<dbReference type="Proteomes" id="UP000009022">
    <property type="component" value="Unassembled WGS sequence"/>
</dbReference>
<keyword evidence="2" id="KW-0677">Repeat</keyword>
<reference evidence="8 9" key="1">
    <citation type="journal article" date="2008" name="Nature">
        <title>The Trichoplax genome and the nature of placozoans.</title>
        <authorList>
            <person name="Srivastava M."/>
            <person name="Begovic E."/>
            <person name="Chapman J."/>
            <person name="Putnam N.H."/>
            <person name="Hellsten U."/>
            <person name="Kawashima T."/>
            <person name="Kuo A."/>
            <person name="Mitros T."/>
            <person name="Salamov A."/>
            <person name="Carpenter M.L."/>
            <person name="Signorovitch A.Y."/>
            <person name="Moreno M.A."/>
            <person name="Kamm K."/>
            <person name="Grimwood J."/>
            <person name="Schmutz J."/>
            <person name="Shapiro H."/>
            <person name="Grigoriev I.V."/>
            <person name="Buss L.W."/>
            <person name="Schierwater B."/>
            <person name="Dellaporta S.L."/>
            <person name="Rokhsar D.S."/>
        </authorList>
    </citation>
    <scope>NUCLEOTIDE SEQUENCE [LARGE SCALE GENOMIC DNA]</scope>
    <source>
        <strain evidence="8 9">Grell-BS-1999</strain>
    </source>
</reference>
<dbReference type="Pfam" id="PF00058">
    <property type="entry name" value="Ldl_recept_b"/>
    <property type="match status" value="1"/>
</dbReference>
<dbReference type="Pfam" id="PF15902">
    <property type="entry name" value="Sortilin-Vps10"/>
    <property type="match status" value="1"/>
</dbReference>
<accession>B3SCV0</accession>
<evidence type="ECO:0000259" key="7">
    <source>
        <dbReference type="SMART" id="SM00602"/>
    </source>
</evidence>
<dbReference type="STRING" id="10228.B3SCV0"/>
<proteinExistence type="predicted"/>
<dbReference type="InterPro" id="IPR031777">
    <property type="entry name" value="Sortilin_C"/>
</dbReference>
<sequence>MALMKLFLIFSAFILLAFAKDDSFVFNAENNQQLPAHTVVTERQNFYQITLPKKIPIKEAVKQVFHSKERIKRANTAPPPAPNGTSVANLKDSTHRLIIHWSGQGSGTIIVVTGDNFFSNTSYSRIYISTNYGKTFVNRTTDFRLLNGNPSSVDNFYTSPIDFRRKIFADVAHKYLFVTFDEGQSVLPIKITFKAYRIVPHPSVADYVLALDTSDNNKLYASNDFGTTWKLLDVNIKAFYWGKPNMDPSQTVFLERQDIGGLATMIKLDFIFQTGIKRTVLATNGTELYMQGSYIFVVKSNKRGFLDLLVSKNRGALQIANFPLKNHKNQDYFIVDSTTDQVLVVVDNNHKGMDLYISDASGLQYTLSLQRVLYFNPFLHATPPVHKYDLRSPLFADITKLKGLLGVYVATQLTKPDSQNFIYITTLITYNNGAKWKSIKPPATDSNGNSYPACISNSSKSCSLHLGLRYTAYYQSPFPSAVYTSASAPGFILGHGSVGANLTSRNISMYISTDGGFDWREAMKGQFMFAVADHGGLIAAVRRYYITNVIYYSWDEGESWSTYIFNSTAMLPYGLTTEPGEQTTVFTIVGSPVGHHEWTIVQIDMKNVLGRSCTLNDYKKWVPSDKLDGAPGTKCVLGRKMTYERRKTKSRCYNGRNYDRPISVQNCTCIRDDFECDEGYYHSFFTGNCFLSASLAQPPQIPVSCPEGSFYYRTRGYRKIADDTCFGGVENTIGPQKTLCPVAKLSEFLLFSQRFSIGRFRFGASIAETLPINLIGVSFIDYDFSQNCLYWGENGQTPSIRRMYLNGTGWPEVIVSTKIAQVGGMALDWISNNIYWIDQKRKELSVAKKDGTNRRTLLTTNMDNAESLILDPARG</sequence>
<feature type="chain" id="PRO_5002798574" description="VPS10 domain-containing protein" evidence="6">
    <location>
        <begin position="20"/>
        <end position="875"/>
    </location>
</feature>
<gene>
    <name evidence="8" type="ORF">TRIADDRAFT_62105</name>
</gene>
<dbReference type="GO" id="GO:0016020">
    <property type="term" value="C:membrane"/>
    <property type="evidence" value="ECO:0000318"/>
    <property type="project" value="GO_Central"/>
</dbReference>
<dbReference type="OMA" id="NIDPPAQ"/>
<evidence type="ECO:0000313" key="9">
    <source>
        <dbReference type="Proteomes" id="UP000009022"/>
    </source>
</evidence>
<dbReference type="FunFam" id="2.10.70.80:FF:000002">
    <property type="entry name" value="Sortilin-related receptor isoform A"/>
    <property type="match status" value="1"/>
</dbReference>
<dbReference type="InterPro" id="IPR006581">
    <property type="entry name" value="VPS10"/>
</dbReference>
<evidence type="ECO:0000256" key="6">
    <source>
        <dbReference type="SAM" id="SignalP"/>
    </source>
</evidence>
<dbReference type="Gene3D" id="2.130.10.10">
    <property type="entry name" value="YVTN repeat-like/Quinoprotein amine dehydrogenase"/>
    <property type="match status" value="1"/>
</dbReference>
<dbReference type="AlphaFoldDB" id="B3SCV0"/>
<evidence type="ECO:0000313" key="8">
    <source>
        <dbReference type="EMBL" id="EDV19475.1"/>
    </source>
</evidence>
<dbReference type="OrthoDB" id="443634at2759"/>
<dbReference type="GO" id="GO:0005794">
    <property type="term" value="C:Golgi apparatus"/>
    <property type="evidence" value="ECO:0000318"/>
    <property type="project" value="GO_Central"/>
</dbReference>